<feature type="domain" description="PIN" evidence="7">
    <location>
        <begin position="2"/>
        <end position="133"/>
    </location>
</feature>
<keyword evidence="6" id="KW-0800">Toxin</keyword>
<gene>
    <name evidence="6" type="primary">vapC</name>
    <name evidence="8" type="ORF">ACFPJ6_11160</name>
</gene>
<evidence type="ECO:0000313" key="9">
    <source>
        <dbReference type="Proteomes" id="UP001596122"/>
    </source>
</evidence>
<proteinExistence type="inferred from homology"/>
<feature type="binding site" evidence="6">
    <location>
        <position position="5"/>
    </location>
    <ligand>
        <name>Mg(2+)</name>
        <dbReference type="ChEBI" id="CHEBI:18420"/>
    </ligand>
</feature>
<keyword evidence="4 6" id="KW-0378">Hydrolase</keyword>
<keyword evidence="1 6" id="KW-1277">Toxin-antitoxin system</keyword>
<evidence type="ECO:0000256" key="3">
    <source>
        <dbReference type="ARBA" id="ARBA00022723"/>
    </source>
</evidence>
<evidence type="ECO:0000256" key="5">
    <source>
        <dbReference type="ARBA" id="ARBA00022842"/>
    </source>
</evidence>
<keyword evidence="2 6" id="KW-0540">Nuclease</keyword>
<comment type="similarity">
    <text evidence="6">Belongs to the PINc/VapC protein family.</text>
</comment>
<keyword evidence="3 6" id="KW-0479">Metal-binding</keyword>
<dbReference type="Gene3D" id="3.40.50.1010">
    <property type="entry name" value="5'-nuclease"/>
    <property type="match status" value="1"/>
</dbReference>
<comment type="cofactor">
    <cofactor evidence="6">
        <name>Mg(2+)</name>
        <dbReference type="ChEBI" id="CHEBI:18420"/>
    </cofactor>
</comment>
<dbReference type="Proteomes" id="UP001596122">
    <property type="component" value="Unassembled WGS sequence"/>
</dbReference>
<dbReference type="InterPro" id="IPR006226">
    <property type="entry name" value="Mtu_PIN"/>
</dbReference>
<dbReference type="SUPFAM" id="SSF88723">
    <property type="entry name" value="PIN domain-like"/>
    <property type="match status" value="1"/>
</dbReference>
<feature type="binding site" evidence="6">
    <location>
        <position position="108"/>
    </location>
    <ligand>
        <name>Mg(2+)</name>
        <dbReference type="ChEBI" id="CHEBI:18420"/>
    </ligand>
</feature>
<dbReference type="InterPro" id="IPR022907">
    <property type="entry name" value="VapC_family"/>
</dbReference>
<evidence type="ECO:0000259" key="7">
    <source>
        <dbReference type="Pfam" id="PF01850"/>
    </source>
</evidence>
<comment type="function">
    <text evidence="6">Toxic component of a toxin-antitoxin (TA) system. An RNase.</text>
</comment>
<dbReference type="NCBIfam" id="TIGR00028">
    <property type="entry name" value="Mtu_PIN_fam"/>
    <property type="match status" value="1"/>
</dbReference>
<dbReference type="InterPro" id="IPR029060">
    <property type="entry name" value="PIN-like_dom_sf"/>
</dbReference>
<evidence type="ECO:0000256" key="6">
    <source>
        <dbReference type="HAMAP-Rule" id="MF_00265"/>
    </source>
</evidence>
<comment type="caution">
    <text evidence="8">The sequence shown here is derived from an EMBL/GenBank/DDBJ whole genome shotgun (WGS) entry which is preliminary data.</text>
</comment>
<dbReference type="InterPro" id="IPR002716">
    <property type="entry name" value="PIN_dom"/>
</dbReference>
<dbReference type="HAMAP" id="MF_00265">
    <property type="entry name" value="VapC_Nob1"/>
    <property type="match status" value="1"/>
</dbReference>
<keyword evidence="5 6" id="KW-0460">Magnesium</keyword>
<name>A0ABW0GPG0_9MICO</name>
<dbReference type="CDD" id="cd18678">
    <property type="entry name" value="PIN_MtVapC25_VapC33-like"/>
    <property type="match status" value="1"/>
</dbReference>
<accession>A0ABW0GPG0</accession>
<organism evidence="8 9">
    <name type="scientific">Aquipuribacter nitratireducens</name>
    <dbReference type="NCBI Taxonomy" id="650104"/>
    <lineage>
        <taxon>Bacteria</taxon>
        <taxon>Bacillati</taxon>
        <taxon>Actinomycetota</taxon>
        <taxon>Actinomycetes</taxon>
        <taxon>Micrococcales</taxon>
        <taxon>Intrasporangiaceae</taxon>
        <taxon>Aquipuribacter</taxon>
    </lineage>
</organism>
<evidence type="ECO:0000313" key="8">
    <source>
        <dbReference type="EMBL" id="MFC5381352.1"/>
    </source>
</evidence>
<evidence type="ECO:0000256" key="4">
    <source>
        <dbReference type="ARBA" id="ARBA00022801"/>
    </source>
</evidence>
<dbReference type="EMBL" id="JBHSLD010000009">
    <property type="protein sequence ID" value="MFC5381352.1"/>
    <property type="molecule type" value="Genomic_DNA"/>
</dbReference>
<protein>
    <recommendedName>
        <fullName evidence="6">Ribonuclease VapC</fullName>
        <shortName evidence="6">RNase VapC</shortName>
        <ecNumber evidence="6">3.1.-.-</ecNumber>
    </recommendedName>
    <alternativeName>
        <fullName evidence="6">Toxin VapC</fullName>
    </alternativeName>
</protein>
<dbReference type="EC" id="3.1.-.-" evidence="6"/>
<dbReference type="Pfam" id="PF01850">
    <property type="entry name" value="PIN"/>
    <property type="match status" value="1"/>
</dbReference>
<evidence type="ECO:0000256" key="1">
    <source>
        <dbReference type="ARBA" id="ARBA00022649"/>
    </source>
</evidence>
<evidence type="ECO:0000256" key="2">
    <source>
        <dbReference type="ARBA" id="ARBA00022722"/>
    </source>
</evidence>
<sequence length="144" mass="16030">MILPDVNVLVRALRSDAPDHARYRHWLEETASGPAPFGLADIVLSGVLRVLTHPRVFSPPTPSEHVLEELGRLRALPTCVVVAPGPRHWDLFTRLCRDAGARGNLVPDAYLAALAVESGSEWVTTDRDFARFPGLRWRHPFPPE</sequence>
<reference evidence="9" key="1">
    <citation type="journal article" date="2019" name="Int. J. Syst. Evol. Microbiol.">
        <title>The Global Catalogue of Microorganisms (GCM) 10K type strain sequencing project: providing services to taxonomists for standard genome sequencing and annotation.</title>
        <authorList>
            <consortium name="The Broad Institute Genomics Platform"/>
            <consortium name="The Broad Institute Genome Sequencing Center for Infectious Disease"/>
            <person name="Wu L."/>
            <person name="Ma J."/>
        </authorList>
    </citation>
    <scope>NUCLEOTIDE SEQUENCE [LARGE SCALE GENOMIC DNA]</scope>
    <source>
        <strain evidence="9">CCUG 43114</strain>
    </source>
</reference>
<dbReference type="RefSeq" id="WP_340269243.1">
    <property type="nucleotide sequence ID" value="NZ_JBBEOG010000004.1"/>
</dbReference>
<keyword evidence="9" id="KW-1185">Reference proteome</keyword>